<dbReference type="EMBL" id="JALNMH010000001">
    <property type="protein sequence ID" value="MCK7592425.1"/>
    <property type="molecule type" value="Genomic_DNA"/>
</dbReference>
<sequence>MDSLSAAIVSTAQGLQQTQLQQQVSTAVLKSALNIQAASAAALIQALPQPQLASSGTLGTLVNTYA</sequence>
<dbReference type="Pfam" id="PF14070">
    <property type="entry name" value="YjfB_motility"/>
    <property type="match status" value="1"/>
</dbReference>
<reference evidence="1" key="1">
    <citation type="submission" date="2022-04" db="EMBL/GenBank/DDBJ databases">
        <title>Lysobacter sp. CAU 1642 isolated from sea sand.</title>
        <authorList>
            <person name="Kim W."/>
        </authorList>
    </citation>
    <scope>NUCLEOTIDE SEQUENCE</scope>
    <source>
        <strain evidence="1">CAU 1642</strain>
    </source>
</reference>
<proteinExistence type="predicted"/>
<dbReference type="InterPro" id="IPR025906">
    <property type="entry name" value="YjfB_motility"/>
</dbReference>
<dbReference type="RefSeq" id="WP_248204585.1">
    <property type="nucleotide sequence ID" value="NZ_JALNMH010000001.1"/>
</dbReference>
<gene>
    <name evidence="1" type="ORF">M0G41_01935</name>
</gene>
<dbReference type="Proteomes" id="UP001431449">
    <property type="component" value="Unassembled WGS sequence"/>
</dbReference>
<organism evidence="1 2">
    <name type="scientific">Pseudomarimonas salicorniae</name>
    <dbReference type="NCBI Taxonomy" id="2933270"/>
    <lineage>
        <taxon>Bacteria</taxon>
        <taxon>Pseudomonadati</taxon>
        <taxon>Pseudomonadota</taxon>
        <taxon>Gammaproteobacteria</taxon>
        <taxon>Lysobacterales</taxon>
        <taxon>Lysobacteraceae</taxon>
        <taxon>Pseudomarimonas</taxon>
    </lineage>
</organism>
<accession>A0ABT0GEI6</accession>
<comment type="caution">
    <text evidence="1">The sequence shown here is derived from an EMBL/GenBank/DDBJ whole genome shotgun (WGS) entry which is preliminary data.</text>
</comment>
<evidence type="ECO:0000313" key="1">
    <source>
        <dbReference type="EMBL" id="MCK7592425.1"/>
    </source>
</evidence>
<protein>
    <submittedName>
        <fullName evidence="1">Motility protein</fullName>
    </submittedName>
</protein>
<name>A0ABT0GEI6_9GAMM</name>
<keyword evidence="2" id="KW-1185">Reference proteome</keyword>
<evidence type="ECO:0000313" key="2">
    <source>
        <dbReference type="Proteomes" id="UP001431449"/>
    </source>
</evidence>